<evidence type="ECO:0000313" key="2">
    <source>
        <dbReference type="Proteomes" id="UP000072763"/>
    </source>
</evidence>
<evidence type="ECO:0000313" key="1">
    <source>
        <dbReference type="EMBL" id="KTR52585.1"/>
    </source>
</evidence>
<organism evidence="1 2">
    <name type="scientific">Curtobacterium oceanosedimentum</name>
    <dbReference type="NCBI Taxonomy" id="465820"/>
    <lineage>
        <taxon>Bacteria</taxon>
        <taxon>Bacillati</taxon>
        <taxon>Actinomycetota</taxon>
        <taxon>Actinomycetes</taxon>
        <taxon>Micrococcales</taxon>
        <taxon>Microbacteriaceae</taxon>
        <taxon>Curtobacterium</taxon>
    </lineage>
</organism>
<accession>A0A147DRV8</accession>
<name>A0A147DRV8_9MICO</name>
<dbReference type="EMBL" id="LDRC01000027">
    <property type="protein sequence ID" value="KTR52585.1"/>
    <property type="molecule type" value="Genomic_DNA"/>
</dbReference>
<protein>
    <submittedName>
        <fullName evidence="1">Uncharacterized protein</fullName>
    </submittedName>
</protein>
<gene>
    <name evidence="1" type="ORF">NS359_05945</name>
</gene>
<dbReference type="AlphaFoldDB" id="A0A147DRV8"/>
<dbReference type="Proteomes" id="UP000072763">
    <property type="component" value="Unassembled WGS sequence"/>
</dbReference>
<reference evidence="1 2" key="1">
    <citation type="journal article" date="2016" name="Front. Microbiol.">
        <title>Genomic Resource of Rice Seed Associated Bacteria.</title>
        <authorList>
            <person name="Midha S."/>
            <person name="Bansal K."/>
            <person name="Sharma S."/>
            <person name="Kumar N."/>
            <person name="Patil P.P."/>
            <person name="Chaudhry V."/>
            <person name="Patil P.B."/>
        </authorList>
    </citation>
    <scope>NUCLEOTIDE SEQUENCE [LARGE SCALE GENOMIC DNA]</scope>
    <source>
        <strain evidence="1 2">NS359</strain>
    </source>
</reference>
<sequence>MRGCDFAYFEVTNLPVIELRDEPLLLLPDLAMTPRSFLPRASGRSTLFDSSIILPKTCM</sequence>
<dbReference type="PATRIC" id="fig|465820.4.peg.1249"/>
<proteinExistence type="predicted"/>
<comment type="caution">
    <text evidence="1">The sequence shown here is derived from an EMBL/GenBank/DDBJ whole genome shotgun (WGS) entry which is preliminary data.</text>
</comment>